<evidence type="ECO:0000256" key="18">
    <source>
        <dbReference type="SAM" id="Coils"/>
    </source>
</evidence>
<keyword evidence="3" id="KW-1003">Cell membrane</keyword>
<evidence type="ECO:0000256" key="1">
    <source>
        <dbReference type="ARBA" id="ARBA00004429"/>
    </source>
</evidence>
<keyword evidence="7" id="KW-0547">Nucleotide-binding</keyword>
<evidence type="ECO:0000256" key="11">
    <source>
        <dbReference type="ARBA" id="ARBA00023136"/>
    </source>
</evidence>
<dbReference type="InterPro" id="IPR050445">
    <property type="entry name" value="Bact_polysacc_biosynth/exp"/>
</dbReference>
<dbReference type="PANTHER" id="PTHR32309">
    <property type="entry name" value="TYROSINE-PROTEIN KINASE"/>
    <property type="match status" value="1"/>
</dbReference>
<dbReference type="GO" id="GO:0005886">
    <property type="term" value="C:plasma membrane"/>
    <property type="evidence" value="ECO:0007669"/>
    <property type="project" value="UniProtKB-SubCell"/>
</dbReference>
<evidence type="ECO:0000256" key="3">
    <source>
        <dbReference type="ARBA" id="ARBA00022475"/>
    </source>
</evidence>
<dbReference type="Pfam" id="PF13807">
    <property type="entry name" value="GNVR"/>
    <property type="match status" value="1"/>
</dbReference>
<keyword evidence="24" id="KW-1185">Reference proteome</keyword>
<evidence type="ECO:0000256" key="6">
    <source>
        <dbReference type="ARBA" id="ARBA00022692"/>
    </source>
</evidence>
<keyword evidence="11 19" id="KW-0472">Membrane</keyword>
<reference evidence="23" key="1">
    <citation type="submission" date="2021-02" db="EMBL/GenBank/DDBJ databases">
        <title>Neisseriaceae sp. 26B isolated from the cloaca of a Common Toad-headed Turtle (Mesoclemmys nasuta).</title>
        <authorList>
            <person name="Spergser J."/>
            <person name="Busse H.-J."/>
        </authorList>
    </citation>
    <scope>NUCLEOTIDE SEQUENCE</scope>
    <source>
        <strain evidence="23">26B</strain>
    </source>
</reference>
<dbReference type="Gene3D" id="3.40.50.300">
    <property type="entry name" value="P-loop containing nucleotide triphosphate hydrolases"/>
    <property type="match status" value="1"/>
</dbReference>
<evidence type="ECO:0000259" key="22">
    <source>
        <dbReference type="Pfam" id="PF13807"/>
    </source>
</evidence>
<dbReference type="NCBIfam" id="TIGR01007">
    <property type="entry name" value="eps_fam"/>
    <property type="match status" value="1"/>
</dbReference>
<proteinExistence type="inferred from homology"/>
<dbReference type="GO" id="GO:0000271">
    <property type="term" value="P:polysaccharide biosynthetic process"/>
    <property type="evidence" value="ECO:0007669"/>
    <property type="project" value="UniProtKB-KW"/>
</dbReference>
<comment type="similarity">
    <text evidence="2">Belongs to the etk/wzc family.</text>
</comment>
<dbReference type="Pfam" id="PF02706">
    <property type="entry name" value="Wzz"/>
    <property type="match status" value="1"/>
</dbReference>
<feature type="coiled-coil region" evidence="18">
    <location>
        <begin position="269"/>
        <end position="296"/>
    </location>
</feature>
<feature type="domain" description="Polysaccharide chain length determinant N-terminal" evidence="20">
    <location>
        <begin position="18"/>
        <end position="108"/>
    </location>
</feature>
<dbReference type="EMBL" id="CP069798">
    <property type="protein sequence ID" value="QRQ82448.1"/>
    <property type="molecule type" value="Genomic_DNA"/>
</dbReference>
<dbReference type="KEGG" id="ptes:JQU52_03305"/>
<evidence type="ECO:0000256" key="15">
    <source>
        <dbReference type="ARBA" id="ARBA00054296"/>
    </source>
</evidence>
<keyword evidence="13" id="KW-0270">Exopolysaccharide synthesis</keyword>
<organism evidence="23 24">
    <name type="scientific">Paralysiella testudinis</name>
    <dbReference type="NCBI Taxonomy" id="2809020"/>
    <lineage>
        <taxon>Bacteria</taxon>
        <taxon>Pseudomonadati</taxon>
        <taxon>Pseudomonadota</taxon>
        <taxon>Betaproteobacteria</taxon>
        <taxon>Neisseriales</taxon>
        <taxon>Neisseriaceae</taxon>
        <taxon>Paralysiella</taxon>
    </lineage>
</organism>
<keyword evidence="4" id="KW-0997">Cell inner membrane</keyword>
<protein>
    <recommendedName>
        <fullName evidence="16">Putative tyrosine-protein kinase EpsB</fullName>
    </recommendedName>
    <alternativeName>
        <fullName evidence="17">EPS I polysaccharide export protein EpsB</fullName>
    </alternativeName>
</protein>
<dbReference type="CDD" id="cd05387">
    <property type="entry name" value="BY-kinase"/>
    <property type="match status" value="1"/>
</dbReference>
<comment type="catalytic activity">
    <reaction evidence="14">
        <text>L-tyrosyl-[protein] + ATP = O-phospho-L-tyrosyl-[protein] + ADP + H(+)</text>
        <dbReference type="Rhea" id="RHEA:10596"/>
        <dbReference type="Rhea" id="RHEA-COMP:10136"/>
        <dbReference type="Rhea" id="RHEA-COMP:20101"/>
        <dbReference type="ChEBI" id="CHEBI:15378"/>
        <dbReference type="ChEBI" id="CHEBI:30616"/>
        <dbReference type="ChEBI" id="CHEBI:46858"/>
        <dbReference type="ChEBI" id="CHEBI:61978"/>
        <dbReference type="ChEBI" id="CHEBI:456216"/>
    </reaction>
</comment>
<evidence type="ECO:0000256" key="8">
    <source>
        <dbReference type="ARBA" id="ARBA00022777"/>
    </source>
</evidence>
<dbReference type="RefSeq" id="WP_230339731.1">
    <property type="nucleotide sequence ID" value="NZ_CP069798.1"/>
</dbReference>
<dbReference type="InterPro" id="IPR003856">
    <property type="entry name" value="LPS_length_determ_N"/>
</dbReference>
<name>A0A892ZJ38_9NEIS</name>
<sequence>MAPQTNTNKNHSAQNTDDEIDLSRLLSTLFFHKYQIGAAIAAGVLVGGLYAVTATPIYRADAMLEISSNKNQILSNLTDILPAQQSVADPEVELIRSRLVLGKTVEDLKLDITVTPKYFPLVGKLWHGNSADPVAEISVFTVSPQWHGKAFTLTAQNKTDFTVVTPDGDELAGKVGTALEINADSRLLVRKLLADEGQRFTLEKSSFLSTIDNMLLNLSAAARGRNSPIIGLSYTGEKPEKIQTILNSIIHNYVQQNRDKDVQMAANGLNFITEELPRLKGDLQQAENKLNAYRAKSGSLDIPVEAKGALDSLSKIEMQITDLKTEEAGLTELYTREHPAYKALLDKLSILNQAKTRLNQQITAMPQTQQEIIRLTRDVEINQAIYVQLLNKQQELGILKASSQGNVRVIDQAMTADKPIKPKKSMIVLLSAVVGGLLAAGWYLVKALLHRGINSADEIEALDLDVLASVPLSEVQRKRDKLWVKLKREAPTYARANVLLALKDPTDTAIEAIRALRTSLYFSMMDARNNVVMISGATPGVGKSFVSANLAVVMAQSEKKVLLIDGDMRKGYMHHLMETEVGTGLAEILQDNHADYAGTIQHTSVPNLDFISAGKTPENPSELLLNGRIGELLAWAGEAYDYVVLDTPPVLAVTDAAVMGQYAGVVLLVTRFGQTAVPELEACITRFANSKVRIDGVILNGIERTAQNYYSYENYAKKYQSE</sequence>
<dbReference type="PANTHER" id="PTHR32309:SF32">
    <property type="entry name" value="TYROSINE-PROTEIN KINASE ETK-RELATED"/>
    <property type="match status" value="1"/>
</dbReference>
<dbReference type="InterPro" id="IPR005702">
    <property type="entry name" value="Wzc-like_C"/>
</dbReference>
<gene>
    <name evidence="23" type="ORF">JQU52_03305</name>
</gene>
<evidence type="ECO:0000256" key="2">
    <source>
        <dbReference type="ARBA" id="ARBA00008883"/>
    </source>
</evidence>
<evidence type="ECO:0000256" key="12">
    <source>
        <dbReference type="ARBA" id="ARBA00023137"/>
    </source>
</evidence>
<keyword evidence="8" id="KW-0418">Kinase</keyword>
<evidence type="ECO:0000313" key="24">
    <source>
        <dbReference type="Proteomes" id="UP000653156"/>
    </source>
</evidence>
<feature type="domain" description="AAA" evidence="21">
    <location>
        <begin position="531"/>
        <end position="677"/>
    </location>
</feature>
<dbReference type="AlphaFoldDB" id="A0A892ZJ38"/>
<evidence type="ECO:0000256" key="17">
    <source>
        <dbReference type="ARBA" id="ARBA00081049"/>
    </source>
</evidence>
<dbReference type="InterPro" id="IPR025669">
    <property type="entry name" value="AAA_dom"/>
</dbReference>
<dbReference type="InterPro" id="IPR032807">
    <property type="entry name" value="GNVR"/>
</dbReference>
<comment type="function">
    <text evidence="15">Probably involved in polymerization and/or export of exopolysaccharide EPS I which functions as a virulence factor. May be involved in an ATP-dependent process in the pathway for EPS I production, possibly export of the trimeric repeat units across the inner membrane or their polymerization.</text>
</comment>
<keyword evidence="9" id="KW-0067">ATP-binding</keyword>
<keyword evidence="12" id="KW-0829">Tyrosine-protein kinase</keyword>
<dbReference type="Pfam" id="PF23607">
    <property type="entry name" value="WZC_N"/>
    <property type="match status" value="1"/>
</dbReference>
<dbReference type="GO" id="GO:0042802">
    <property type="term" value="F:identical protein binding"/>
    <property type="evidence" value="ECO:0007669"/>
    <property type="project" value="UniProtKB-ARBA"/>
</dbReference>
<evidence type="ECO:0000256" key="14">
    <source>
        <dbReference type="ARBA" id="ARBA00053015"/>
    </source>
</evidence>
<evidence type="ECO:0000259" key="20">
    <source>
        <dbReference type="Pfam" id="PF02706"/>
    </source>
</evidence>
<dbReference type="FunFam" id="3.40.50.300:FF:000527">
    <property type="entry name" value="Tyrosine-protein kinase etk"/>
    <property type="match status" value="1"/>
</dbReference>
<evidence type="ECO:0000256" key="5">
    <source>
        <dbReference type="ARBA" id="ARBA00022679"/>
    </source>
</evidence>
<keyword evidence="6 19" id="KW-0812">Transmembrane</keyword>
<comment type="subcellular location">
    <subcellularLocation>
        <location evidence="1">Cell inner membrane</location>
        <topology evidence="1">Multi-pass membrane protein</topology>
    </subcellularLocation>
</comment>
<dbReference type="InterPro" id="IPR027417">
    <property type="entry name" value="P-loop_NTPase"/>
</dbReference>
<evidence type="ECO:0000256" key="16">
    <source>
        <dbReference type="ARBA" id="ARBA00067833"/>
    </source>
</evidence>
<keyword evidence="5 23" id="KW-0808">Transferase</keyword>
<feature type="transmembrane region" description="Helical" evidence="19">
    <location>
        <begin position="34"/>
        <end position="58"/>
    </location>
</feature>
<dbReference type="GO" id="GO:0004713">
    <property type="term" value="F:protein tyrosine kinase activity"/>
    <property type="evidence" value="ECO:0007669"/>
    <property type="project" value="UniProtKB-KW"/>
</dbReference>
<evidence type="ECO:0000313" key="23">
    <source>
        <dbReference type="EMBL" id="QRQ82448.1"/>
    </source>
</evidence>
<evidence type="ECO:0000256" key="7">
    <source>
        <dbReference type="ARBA" id="ARBA00022741"/>
    </source>
</evidence>
<evidence type="ECO:0000259" key="21">
    <source>
        <dbReference type="Pfam" id="PF13614"/>
    </source>
</evidence>
<dbReference type="Proteomes" id="UP000653156">
    <property type="component" value="Chromosome"/>
</dbReference>
<keyword evidence="10 19" id="KW-1133">Transmembrane helix</keyword>
<dbReference type="Pfam" id="PF13614">
    <property type="entry name" value="AAA_31"/>
    <property type="match status" value="1"/>
</dbReference>
<dbReference type="SUPFAM" id="SSF52540">
    <property type="entry name" value="P-loop containing nucleoside triphosphate hydrolases"/>
    <property type="match status" value="1"/>
</dbReference>
<evidence type="ECO:0000256" key="4">
    <source>
        <dbReference type="ARBA" id="ARBA00022519"/>
    </source>
</evidence>
<accession>A0A892ZJ38</accession>
<evidence type="ECO:0000256" key="13">
    <source>
        <dbReference type="ARBA" id="ARBA00023169"/>
    </source>
</evidence>
<evidence type="ECO:0000256" key="9">
    <source>
        <dbReference type="ARBA" id="ARBA00022840"/>
    </source>
</evidence>
<keyword evidence="18" id="KW-0175">Coiled coil</keyword>
<evidence type="ECO:0000256" key="19">
    <source>
        <dbReference type="SAM" id="Phobius"/>
    </source>
</evidence>
<feature type="domain" description="Tyrosine-protein kinase G-rich" evidence="22">
    <location>
        <begin position="367"/>
        <end position="447"/>
    </location>
</feature>
<evidence type="ECO:0000256" key="10">
    <source>
        <dbReference type="ARBA" id="ARBA00022989"/>
    </source>
</evidence>
<dbReference type="GO" id="GO:0005524">
    <property type="term" value="F:ATP binding"/>
    <property type="evidence" value="ECO:0007669"/>
    <property type="project" value="UniProtKB-KW"/>
</dbReference>